<proteinExistence type="predicted"/>
<accession>A0A1V4I5P2</accession>
<dbReference type="AlphaFoldDB" id="A0A1V4I5P2"/>
<evidence type="ECO:0000313" key="1">
    <source>
        <dbReference type="EMBL" id="OPJ55301.1"/>
    </source>
</evidence>
<protein>
    <recommendedName>
        <fullName evidence="3">DUF2922 domain-containing protein</fullName>
    </recommendedName>
</protein>
<evidence type="ECO:0008006" key="3">
    <source>
        <dbReference type="Google" id="ProtNLM"/>
    </source>
</evidence>
<dbReference type="OrthoDB" id="9795264at2"/>
<dbReference type="EMBL" id="MZGW01000006">
    <property type="protein sequence ID" value="OPJ55301.1"/>
    <property type="molecule type" value="Genomic_DNA"/>
</dbReference>
<dbReference type="Pfam" id="PF11148">
    <property type="entry name" value="DUF2922"/>
    <property type="match status" value="1"/>
</dbReference>
<name>A0A1V4I5P2_9FIRM</name>
<sequence length="72" mass="8209">MKRVLEMRFLKEDGKGVTISFDDIKADVNDSDVNALMDFIVTKNIFSFKGVGVSEKRDARIVNVHSEQIYLD</sequence>
<dbReference type="InterPro" id="IPR021321">
    <property type="entry name" value="DUF2922"/>
</dbReference>
<keyword evidence="2" id="KW-1185">Reference proteome</keyword>
<dbReference type="RefSeq" id="WP_079412877.1">
    <property type="nucleotide sequence ID" value="NZ_MZGW01000006.1"/>
</dbReference>
<organism evidence="1 2">
    <name type="scientific">Alkalithermobacter paradoxus</name>
    <dbReference type="NCBI Taxonomy" id="29349"/>
    <lineage>
        <taxon>Bacteria</taxon>
        <taxon>Bacillati</taxon>
        <taxon>Bacillota</taxon>
        <taxon>Clostridia</taxon>
        <taxon>Peptostreptococcales</taxon>
        <taxon>Tepidibacteraceae</taxon>
        <taxon>Alkalithermobacter</taxon>
    </lineage>
</organism>
<dbReference type="Proteomes" id="UP000190140">
    <property type="component" value="Unassembled WGS sequence"/>
</dbReference>
<reference evidence="1 2" key="1">
    <citation type="submission" date="2017-03" db="EMBL/GenBank/DDBJ databases">
        <title>Genome sequence of Clostridium thermoalcaliphilum DSM 7309.</title>
        <authorList>
            <person name="Poehlein A."/>
            <person name="Daniel R."/>
        </authorList>
    </citation>
    <scope>NUCLEOTIDE SEQUENCE [LARGE SCALE GENOMIC DNA]</scope>
    <source>
        <strain evidence="1 2">DSM 7309</strain>
    </source>
</reference>
<comment type="caution">
    <text evidence="1">The sequence shown here is derived from an EMBL/GenBank/DDBJ whole genome shotgun (WGS) entry which is preliminary data.</text>
</comment>
<gene>
    <name evidence="1" type="ORF">CLOTH_16040</name>
</gene>
<evidence type="ECO:0000313" key="2">
    <source>
        <dbReference type="Proteomes" id="UP000190140"/>
    </source>
</evidence>
<dbReference type="STRING" id="29349.CLOTH_16040"/>